<reference evidence="2 3" key="1">
    <citation type="submission" date="2016-05" db="EMBL/GenBank/DDBJ databases">
        <title>Microbial solvent formation.</title>
        <authorList>
            <person name="Poehlein A."/>
            <person name="Montoya Solano J.D."/>
            <person name="Flitsch S."/>
            <person name="Krabben P."/>
            <person name="Duerre P."/>
            <person name="Daniel R."/>
        </authorList>
    </citation>
    <scope>NUCLEOTIDE SEQUENCE [LARGE SCALE GENOMIC DNA]</scope>
    <source>
        <strain evidence="2 3">DSM 2619</strain>
    </source>
</reference>
<dbReference type="Gene3D" id="3.40.630.30">
    <property type="match status" value="1"/>
</dbReference>
<dbReference type="SUPFAM" id="SSF55729">
    <property type="entry name" value="Acyl-CoA N-acyltransferases (Nat)"/>
    <property type="match status" value="1"/>
</dbReference>
<dbReference type="PANTHER" id="PTHR42791:SF1">
    <property type="entry name" value="N-ACETYLTRANSFERASE DOMAIN-CONTAINING PROTEIN"/>
    <property type="match status" value="1"/>
</dbReference>
<feature type="domain" description="N-acetyltransferase" evidence="1">
    <location>
        <begin position="128"/>
        <end position="185"/>
    </location>
</feature>
<dbReference type="RefSeq" id="WP_077849349.1">
    <property type="nucleotide sequence ID" value="NZ_LZZM01000212.1"/>
</dbReference>
<dbReference type="CDD" id="cd04301">
    <property type="entry name" value="NAT_SF"/>
    <property type="match status" value="1"/>
</dbReference>
<dbReference type="GO" id="GO:0016747">
    <property type="term" value="F:acyltransferase activity, transferring groups other than amino-acyl groups"/>
    <property type="evidence" value="ECO:0007669"/>
    <property type="project" value="InterPro"/>
</dbReference>
<organism evidence="2 3">
    <name type="scientific">Clostridium puniceum</name>
    <dbReference type="NCBI Taxonomy" id="29367"/>
    <lineage>
        <taxon>Bacteria</taxon>
        <taxon>Bacillati</taxon>
        <taxon>Bacillota</taxon>
        <taxon>Clostridia</taxon>
        <taxon>Eubacteriales</taxon>
        <taxon>Clostridiaceae</taxon>
        <taxon>Clostridium</taxon>
    </lineage>
</organism>
<dbReference type="OrthoDB" id="9775804at2"/>
<protein>
    <recommendedName>
        <fullName evidence="1">N-acetyltransferase domain-containing protein</fullName>
    </recommendedName>
</protein>
<dbReference type="Proteomes" id="UP000190890">
    <property type="component" value="Unassembled WGS sequence"/>
</dbReference>
<dbReference type="EMBL" id="LZZM01000212">
    <property type="protein sequence ID" value="OOM73653.1"/>
    <property type="molecule type" value="Genomic_DNA"/>
</dbReference>
<evidence type="ECO:0000313" key="3">
    <source>
        <dbReference type="Proteomes" id="UP000190890"/>
    </source>
</evidence>
<evidence type="ECO:0000313" key="2">
    <source>
        <dbReference type="EMBL" id="OOM73653.1"/>
    </source>
</evidence>
<dbReference type="InterPro" id="IPR000182">
    <property type="entry name" value="GNAT_dom"/>
</dbReference>
<accession>A0A1S8T7C9</accession>
<dbReference type="AlphaFoldDB" id="A0A1S8T7C9"/>
<dbReference type="Pfam" id="PF00583">
    <property type="entry name" value="Acetyltransf_1"/>
    <property type="match status" value="1"/>
</dbReference>
<comment type="caution">
    <text evidence="2">The sequence shown here is derived from an EMBL/GenBank/DDBJ whole genome shotgun (WGS) entry which is preliminary data.</text>
</comment>
<proteinExistence type="predicted"/>
<keyword evidence="3" id="KW-1185">Reference proteome</keyword>
<sequence>MKGEQIYLKGLYRVQKKDLEKCADVATAALLNDPSSKYLLKHNLTYQKLYKYFLTIYRAMYKHSYIFAPSESIEGVLALTSPQNMSPSSVDYISAGILKLQFTIDIGILFRSIKYKSNCERIQQMISTNNAWYVFQFAITPKKQGLGLGSKLMKPFLNYLDKNQLPCYLETHKEKNVDLYTHYGFSLKSVDTLPDKKNKQYSMIRI</sequence>
<gene>
    <name evidence="2" type="ORF">CLPUN_44070</name>
</gene>
<dbReference type="InterPro" id="IPR052523">
    <property type="entry name" value="Trichothecene_AcTrans"/>
</dbReference>
<dbReference type="InterPro" id="IPR016181">
    <property type="entry name" value="Acyl_CoA_acyltransferase"/>
</dbReference>
<name>A0A1S8T7C9_9CLOT</name>
<evidence type="ECO:0000259" key="1">
    <source>
        <dbReference type="Pfam" id="PF00583"/>
    </source>
</evidence>
<dbReference type="STRING" id="29367.CLPUN_44070"/>
<dbReference type="PANTHER" id="PTHR42791">
    <property type="entry name" value="GNAT FAMILY ACETYLTRANSFERASE"/>
    <property type="match status" value="1"/>
</dbReference>